<dbReference type="EMBL" id="JAUSRD010000027">
    <property type="protein sequence ID" value="MDP9897345.1"/>
    <property type="molecule type" value="Genomic_DNA"/>
</dbReference>
<evidence type="ECO:0000313" key="2">
    <source>
        <dbReference type="EMBL" id="MDP9897345.1"/>
    </source>
</evidence>
<gene>
    <name evidence="2" type="ORF">J2W31_006489</name>
</gene>
<protein>
    <recommendedName>
        <fullName evidence="4">DUF1640 domain-containing protein</fullName>
    </recommendedName>
</protein>
<organism evidence="2 3">
    <name type="scientific">Variovorax boronicumulans</name>
    <dbReference type="NCBI Taxonomy" id="436515"/>
    <lineage>
        <taxon>Bacteria</taxon>
        <taxon>Pseudomonadati</taxon>
        <taxon>Pseudomonadota</taxon>
        <taxon>Betaproteobacteria</taxon>
        <taxon>Burkholderiales</taxon>
        <taxon>Comamonadaceae</taxon>
        <taxon>Variovorax</taxon>
    </lineage>
</organism>
<evidence type="ECO:0000313" key="3">
    <source>
        <dbReference type="Proteomes" id="UP001242045"/>
    </source>
</evidence>
<keyword evidence="1" id="KW-0472">Membrane</keyword>
<comment type="caution">
    <text evidence="2">The sequence shown here is derived from an EMBL/GenBank/DDBJ whole genome shotgun (WGS) entry which is preliminary data.</text>
</comment>
<proteinExistence type="predicted"/>
<keyword evidence="1" id="KW-1133">Transmembrane helix</keyword>
<keyword evidence="1" id="KW-0812">Transmembrane</keyword>
<evidence type="ECO:0008006" key="4">
    <source>
        <dbReference type="Google" id="ProtNLM"/>
    </source>
</evidence>
<reference evidence="2" key="1">
    <citation type="submission" date="2023-07" db="EMBL/GenBank/DDBJ databases">
        <title>Sorghum-associated microbial communities from plants grown in Nebraska, USA.</title>
        <authorList>
            <person name="Schachtman D."/>
        </authorList>
    </citation>
    <scope>NUCLEOTIDE SEQUENCE</scope>
    <source>
        <strain evidence="2">DS3754</strain>
    </source>
</reference>
<name>A0AAW8D819_9BURK</name>
<accession>A0AAW8D819</accession>
<dbReference type="Proteomes" id="UP001242045">
    <property type="component" value="Unassembled WGS sequence"/>
</dbReference>
<feature type="transmembrane region" description="Helical" evidence="1">
    <location>
        <begin position="104"/>
        <end position="124"/>
    </location>
</feature>
<dbReference type="AlphaFoldDB" id="A0AAW8D819"/>
<sequence>MTGDPKRSALDALHAELLIDVQALAQNVEGFKGSIPKAVADIEGAAASVASATKSATSDFESMGHALIAILRRNISEERTAAIKANHESAMKTKHELEQFTKNFWLLTGLTAVNCLMLLALLLIK</sequence>
<dbReference type="RefSeq" id="WP_307687281.1">
    <property type="nucleotide sequence ID" value="NZ_JAUSRD010000027.1"/>
</dbReference>
<evidence type="ECO:0000256" key="1">
    <source>
        <dbReference type="SAM" id="Phobius"/>
    </source>
</evidence>